<organism evidence="3 4">
    <name type="scientific">Arachis hypogaea</name>
    <name type="common">Peanut</name>
    <dbReference type="NCBI Taxonomy" id="3818"/>
    <lineage>
        <taxon>Eukaryota</taxon>
        <taxon>Viridiplantae</taxon>
        <taxon>Streptophyta</taxon>
        <taxon>Embryophyta</taxon>
        <taxon>Tracheophyta</taxon>
        <taxon>Spermatophyta</taxon>
        <taxon>Magnoliopsida</taxon>
        <taxon>eudicotyledons</taxon>
        <taxon>Gunneridae</taxon>
        <taxon>Pentapetalae</taxon>
        <taxon>rosids</taxon>
        <taxon>fabids</taxon>
        <taxon>Fabales</taxon>
        <taxon>Fabaceae</taxon>
        <taxon>Papilionoideae</taxon>
        <taxon>50 kb inversion clade</taxon>
        <taxon>dalbergioids sensu lato</taxon>
        <taxon>Dalbergieae</taxon>
        <taxon>Pterocarpus clade</taxon>
        <taxon>Arachis</taxon>
    </lineage>
</organism>
<proteinExistence type="predicted"/>
<evidence type="ECO:0000256" key="1">
    <source>
        <dbReference type="SAM" id="Coils"/>
    </source>
</evidence>
<reference evidence="3 4" key="1">
    <citation type="submission" date="2019-01" db="EMBL/GenBank/DDBJ databases">
        <title>Sequencing of cultivated peanut Arachis hypogaea provides insights into genome evolution and oil improvement.</title>
        <authorList>
            <person name="Chen X."/>
        </authorList>
    </citation>
    <scope>NUCLEOTIDE SEQUENCE [LARGE SCALE GENOMIC DNA]</scope>
    <source>
        <strain evidence="4">cv. Fuhuasheng</strain>
        <tissue evidence="3">Leaves</tissue>
    </source>
</reference>
<evidence type="ECO:0000256" key="2">
    <source>
        <dbReference type="SAM" id="MobiDB-lite"/>
    </source>
</evidence>
<dbReference type="AlphaFoldDB" id="A0A445A165"/>
<feature type="region of interest" description="Disordered" evidence="2">
    <location>
        <begin position="1"/>
        <end position="148"/>
    </location>
</feature>
<feature type="compositionally biased region" description="Polar residues" evidence="2">
    <location>
        <begin position="122"/>
        <end position="140"/>
    </location>
</feature>
<comment type="caution">
    <text evidence="3">The sequence shown here is derived from an EMBL/GenBank/DDBJ whole genome shotgun (WGS) entry which is preliminary data.</text>
</comment>
<feature type="coiled-coil region" evidence="1">
    <location>
        <begin position="173"/>
        <end position="207"/>
    </location>
</feature>
<feature type="compositionally biased region" description="Polar residues" evidence="2">
    <location>
        <begin position="11"/>
        <end position="20"/>
    </location>
</feature>
<evidence type="ECO:0000313" key="4">
    <source>
        <dbReference type="Proteomes" id="UP000289738"/>
    </source>
</evidence>
<accession>A0A445A165</accession>
<keyword evidence="4" id="KW-1185">Reference proteome</keyword>
<dbReference type="Proteomes" id="UP000289738">
    <property type="component" value="Chromosome B03"/>
</dbReference>
<dbReference type="EMBL" id="SDMP01000013">
    <property type="protein sequence ID" value="RYR20184.1"/>
    <property type="molecule type" value="Genomic_DNA"/>
</dbReference>
<keyword evidence="1" id="KW-0175">Coiled coil</keyword>
<feature type="compositionally biased region" description="Low complexity" evidence="2">
    <location>
        <begin position="72"/>
        <end position="93"/>
    </location>
</feature>
<sequence>MAKRIDGLQLASVSTTNQPSIEWGQGEVSNTEQQQEQVQYMQNASNSSQNDFHGDTYNSSWRNHPNLRWGDNQNHWQKNNNSNHSRNTRSQNHPSDNANQYKKPQNTYQPPHNNSQSHQNNFSTPPFNSQNAHLNAPNNFQQQQSHPIIPPIDHHETRISSLEVAFQCLAKGKETLIKGQERHETTIKNLERQLEQLAKQAKRPTNVLPSDTIPNPRDTGKAIKWEECKAITLRSGKKVETEAIT</sequence>
<protein>
    <submittedName>
        <fullName evidence="3">Uncharacterized protein</fullName>
    </submittedName>
</protein>
<gene>
    <name evidence="3" type="ORF">Ahy_B03g065271</name>
</gene>
<feature type="compositionally biased region" description="Low complexity" evidence="2">
    <location>
        <begin position="33"/>
        <end position="42"/>
    </location>
</feature>
<feature type="compositionally biased region" description="Low complexity" evidence="2">
    <location>
        <begin position="109"/>
        <end position="121"/>
    </location>
</feature>
<feature type="compositionally biased region" description="Polar residues" evidence="2">
    <location>
        <begin position="43"/>
        <end position="63"/>
    </location>
</feature>
<evidence type="ECO:0000313" key="3">
    <source>
        <dbReference type="EMBL" id="RYR20184.1"/>
    </source>
</evidence>
<name>A0A445A165_ARAHY</name>
<feature type="compositionally biased region" description="Polar residues" evidence="2">
    <location>
        <begin position="94"/>
        <end position="108"/>
    </location>
</feature>